<dbReference type="Pfam" id="PF10318">
    <property type="entry name" value="7TM_GPCR_Srh"/>
    <property type="match status" value="1"/>
</dbReference>
<sequence>MGVGLFSWLGVSSMFQFSSGVILVLIMSQSYVFVFETRSSSLHMNHFKMTRTPTRLLYHGIMYLANSIILLSCLATPEDQEAAKFDALKREPCPTVEFFENDILVLLTDQNIIDLVFLYGEVLITHVIFHILFHVICTVYHLYIVPPKSISIETRKKQQKFFIGIIFQTIIPLILLWSLVVIVVVDGITHNVSQELVNLTMIMFSLHGIVESVAVLSVHQSYRRAVFGMMSRDNQDSEYEQSILIV</sequence>
<keyword evidence="1" id="KW-0812">Transmembrane</keyword>
<dbReference type="PANTHER" id="PTHR46891">
    <property type="entry name" value="SERPENTINE RECEPTOR, CLASS H-RELATED"/>
    <property type="match status" value="1"/>
</dbReference>
<feature type="transmembrane region" description="Helical" evidence="1">
    <location>
        <begin position="15"/>
        <end position="35"/>
    </location>
</feature>
<evidence type="ECO:0000313" key="2">
    <source>
        <dbReference type="Proteomes" id="UP000095282"/>
    </source>
</evidence>
<evidence type="ECO:0000256" key="1">
    <source>
        <dbReference type="SAM" id="Phobius"/>
    </source>
</evidence>
<feature type="transmembrane region" description="Helical" evidence="1">
    <location>
        <begin position="116"/>
        <end position="140"/>
    </location>
</feature>
<evidence type="ECO:0000313" key="3">
    <source>
        <dbReference type="WBParaSite" id="Csp11.Scaffold630.g19322.t1"/>
    </source>
</evidence>
<accession>A0A1I7UTY2</accession>
<dbReference type="Proteomes" id="UP000095282">
    <property type="component" value="Unplaced"/>
</dbReference>
<dbReference type="AlphaFoldDB" id="A0A1I7UTY2"/>
<keyword evidence="1" id="KW-0472">Membrane</keyword>
<name>A0A1I7UTY2_9PELO</name>
<organism evidence="2 3">
    <name type="scientific">Caenorhabditis tropicalis</name>
    <dbReference type="NCBI Taxonomy" id="1561998"/>
    <lineage>
        <taxon>Eukaryota</taxon>
        <taxon>Metazoa</taxon>
        <taxon>Ecdysozoa</taxon>
        <taxon>Nematoda</taxon>
        <taxon>Chromadorea</taxon>
        <taxon>Rhabditida</taxon>
        <taxon>Rhabditina</taxon>
        <taxon>Rhabditomorpha</taxon>
        <taxon>Rhabditoidea</taxon>
        <taxon>Rhabditidae</taxon>
        <taxon>Peloderinae</taxon>
        <taxon>Caenorhabditis</taxon>
    </lineage>
</organism>
<keyword evidence="1" id="KW-1133">Transmembrane helix</keyword>
<feature type="transmembrane region" description="Helical" evidence="1">
    <location>
        <begin position="161"/>
        <end position="184"/>
    </location>
</feature>
<dbReference type="InterPro" id="IPR019422">
    <property type="entry name" value="7TM_GPCR_serpentine_rcpt_Srh"/>
</dbReference>
<protein>
    <submittedName>
        <fullName evidence="3">G protein-coupled receptor</fullName>
    </submittedName>
</protein>
<keyword evidence="2" id="KW-1185">Reference proteome</keyword>
<feature type="transmembrane region" description="Helical" evidence="1">
    <location>
        <begin position="196"/>
        <end position="218"/>
    </location>
</feature>
<dbReference type="WBParaSite" id="Csp11.Scaffold630.g19322.t1">
    <property type="protein sequence ID" value="Csp11.Scaffold630.g19322.t1"/>
    <property type="gene ID" value="Csp11.Scaffold630.g19322"/>
</dbReference>
<reference evidence="3" key="1">
    <citation type="submission" date="2016-11" db="UniProtKB">
        <authorList>
            <consortium name="WormBaseParasite"/>
        </authorList>
    </citation>
    <scope>IDENTIFICATION</scope>
</reference>
<proteinExistence type="predicted"/>
<feature type="transmembrane region" description="Helical" evidence="1">
    <location>
        <begin position="56"/>
        <end position="77"/>
    </location>
</feature>